<dbReference type="RefSeq" id="WP_342742524.1">
    <property type="nucleotide sequence ID" value="NZ_FOTW01000017.1"/>
</dbReference>
<dbReference type="SUPFAM" id="SSF53822">
    <property type="entry name" value="Periplasmic binding protein-like I"/>
    <property type="match status" value="1"/>
</dbReference>
<feature type="region of interest" description="Disordered" evidence="4">
    <location>
        <begin position="1"/>
        <end position="27"/>
    </location>
</feature>
<proteinExistence type="predicted"/>
<dbReference type="PANTHER" id="PTHR30146:SF120">
    <property type="entry name" value="ALANINE RACEMASE"/>
    <property type="match status" value="1"/>
</dbReference>
<dbReference type="Pfam" id="PF13377">
    <property type="entry name" value="Peripla_BP_3"/>
    <property type="match status" value="1"/>
</dbReference>
<evidence type="ECO:0000256" key="4">
    <source>
        <dbReference type="SAM" id="MobiDB-lite"/>
    </source>
</evidence>
<dbReference type="Gene3D" id="3.40.50.2300">
    <property type="match status" value="2"/>
</dbReference>
<sequence>MSKTPPPSAAGAVPPAEADGPSGQQQQRLQMADIARLAGVSTSTVSRALSGSKLVNDETRSRIMELARSLKYSINIGAQNLRLKQNRTVGVVVPYDSGTRQHLSDPFFLGMLGSLADALTEQGFDMLVTRVDAEQLDAAAAPFDSGRVIGVVLIGQWRHHEQLNQLAARHVPIVVWGAQLPQQLYCTIGGDNLAGGRLATAHLLAQGRRRIAFLGDIALPEVAQRHAGYCAALAEAGIGADPALCVAVSFLPEGGGLGVRELAARHAEYDAIFACSDLLAMTAINTLRQDGVAVPQRVAVVGYDDIELASYFHPPLSTVRQAIPAAGRALVAALLALVDGRPAPSQQLATELVVRASSTA</sequence>
<evidence type="ECO:0000256" key="1">
    <source>
        <dbReference type="ARBA" id="ARBA00023015"/>
    </source>
</evidence>
<dbReference type="Gene3D" id="1.10.260.40">
    <property type="entry name" value="lambda repressor-like DNA-binding domains"/>
    <property type="match status" value="1"/>
</dbReference>
<dbReference type="PROSITE" id="PS00356">
    <property type="entry name" value="HTH_LACI_1"/>
    <property type="match status" value="1"/>
</dbReference>
<protein>
    <submittedName>
        <fullName evidence="6">Transcriptional regulator, LacI family</fullName>
    </submittedName>
</protein>
<evidence type="ECO:0000313" key="6">
    <source>
        <dbReference type="EMBL" id="SFM31343.1"/>
    </source>
</evidence>
<dbReference type="GO" id="GO:0003700">
    <property type="term" value="F:DNA-binding transcription factor activity"/>
    <property type="evidence" value="ECO:0007669"/>
    <property type="project" value="TreeGrafter"/>
</dbReference>
<dbReference type="CDD" id="cd06295">
    <property type="entry name" value="PBP1_CelR"/>
    <property type="match status" value="1"/>
</dbReference>
<feature type="compositionally biased region" description="Low complexity" evidence="4">
    <location>
        <begin position="9"/>
        <end position="18"/>
    </location>
</feature>
<keyword evidence="3" id="KW-0804">Transcription</keyword>
<dbReference type="Pfam" id="PF00356">
    <property type="entry name" value="LacI"/>
    <property type="match status" value="1"/>
</dbReference>
<evidence type="ECO:0000256" key="3">
    <source>
        <dbReference type="ARBA" id="ARBA00023163"/>
    </source>
</evidence>
<accession>A0A1I4PV83</accession>
<keyword evidence="2" id="KW-0238">DNA-binding</keyword>
<organism evidence="6 7">
    <name type="scientific">Rugamonas rubra</name>
    <dbReference type="NCBI Taxonomy" id="758825"/>
    <lineage>
        <taxon>Bacteria</taxon>
        <taxon>Pseudomonadati</taxon>
        <taxon>Pseudomonadota</taxon>
        <taxon>Betaproteobacteria</taxon>
        <taxon>Burkholderiales</taxon>
        <taxon>Oxalobacteraceae</taxon>
        <taxon>Telluria group</taxon>
        <taxon>Rugamonas</taxon>
    </lineage>
</organism>
<dbReference type="EMBL" id="FOTW01000017">
    <property type="protein sequence ID" value="SFM31343.1"/>
    <property type="molecule type" value="Genomic_DNA"/>
</dbReference>
<evidence type="ECO:0000256" key="2">
    <source>
        <dbReference type="ARBA" id="ARBA00023125"/>
    </source>
</evidence>
<feature type="domain" description="HTH lacI-type" evidence="5">
    <location>
        <begin position="31"/>
        <end position="83"/>
    </location>
</feature>
<reference evidence="6 7" key="1">
    <citation type="submission" date="2016-10" db="EMBL/GenBank/DDBJ databases">
        <authorList>
            <person name="de Groot N.N."/>
        </authorList>
    </citation>
    <scope>NUCLEOTIDE SEQUENCE [LARGE SCALE GENOMIC DNA]</scope>
    <source>
        <strain evidence="6 7">ATCC 43154</strain>
    </source>
</reference>
<keyword evidence="7" id="KW-1185">Reference proteome</keyword>
<keyword evidence="1" id="KW-0805">Transcription regulation</keyword>
<evidence type="ECO:0000313" key="7">
    <source>
        <dbReference type="Proteomes" id="UP000199470"/>
    </source>
</evidence>
<dbReference type="GO" id="GO:0000976">
    <property type="term" value="F:transcription cis-regulatory region binding"/>
    <property type="evidence" value="ECO:0007669"/>
    <property type="project" value="TreeGrafter"/>
</dbReference>
<dbReference type="PANTHER" id="PTHR30146">
    <property type="entry name" value="LACI-RELATED TRANSCRIPTIONAL REPRESSOR"/>
    <property type="match status" value="1"/>
</dbReference>
<gene>
    <name evidence="6" type="ORF">SAMN02982985_03614</name>
</gene>
<dbReference type="PROSITE" id="PS50932">
    <property type="entry name" value="HTH_LACI_2"/>
    <property type="match status" value="1"/>
</dbReference>
<name>A0A1I4PV83_9BURK</name>
<dbReference type="STRING" id="758825.SAMN02982985_03614"/>
<dbReference type="InterPro" id="IPR010982">
    <property type="entry name" value="Lambda_DNA-bd_dom_sf"/>
</dbReference>
<dbReference type="InterPro" id="IPR046335">
    <property type="entry name" value="LacI/GalR-like_sensor"/>
</dbReference>
<dbReference type="InterPro" id="IPR028082">
    <property type="entry name" value="Peripla_BP_I"/>
</dbReference>
<dbReference type="AlphaFoldDB" id="A0A1I4PV83"/>
<evidence type="ECO:0000259" key="5">
    <source>
        <dbReference type="PROSITE" id="PS50932"/>
    </source>
</evidence>
<dbReference type="CDD" id="cd01392">
    <property type="entry name" value="HTH_LacI"/>
    <property type="match status" value="1"/>
</dbReference>
<dbReference type="Proteomes" id="UP000199470">
    <property type="component" value="Unassembled WGS sequence"/>
</dbReference>
<dbReference type="SUPFAM" id="SSF47413">
    <property type="entry name" value="lambda repressor-like DNA-binding domains"/>
    <property type="match status" value="1"/>
</dbReference>
<dbReference type="SMART" id="SM00354">
    <property type="entry name" value="HTH_LACI"/>
    <property type="match status" value="1"/>
</dbReference>
<dbReference type="InterPro" id="IPR000843">
    <property type="entry name" value="HTH_LacI"/>
</dbReference>